<dbReference type="InterPro" id="IPR008775">
    <property type="entry name" value="Phytyl_CoA_dOase-like"/>
</dbReference>
<gene>
    <name evidence="1" type="ORF">GCM10017621_28100</name>
</gene>
<evidence type="ECO:0000313" key="1">
    <source>
        <dbReference type="EMBL" id="GLK53302.1"/>
    </source>
</evidence>
<reference evidence="1" key="2">
    <citation type="submission" date="2023-01" db="EMBL/GenBank/DDBJ databases">
        <authorList>
            <person name="Sun Q."/>
            <person name="Evtushenko L."/>
        </authorList>
    </citation>
    <scope>NUCLEOTIDE SEQUENCE</scope>
    <source>
        <strain evidence="1">VKM B-1513</strain>
    </source>
</reference>
<dbReference type="PANTHER" id="PTHR20883">
    <property type="entry name" value="PHYTANOYL-COA DIOXYGENASE DOMAIN CONTAINING 1"/>
    <property type="match status" value="1"/>
</dbReference>
<dbReference type="Gene3D" id="2.60.120.620">
    <property type="entry name" value="q2cbj1_9rhob like domain"/>
    <property type="match status" value="1"/>
</dbReference>
<dbReference type="SUPFAM" id="SSF51197">
    <property type="entry name" value="Clavaminate synthase-like"/>
    <property type="match status" value="1"/>
</dbReference>
<dbReference type="GO" id="GO:0016706">
    <property type="term" value="F:2-oxoglutarate-dependent dioxygenase activity"/>
    <property type="evidence" value="ECO:0007669"/>
    <property type="project" value="UniProtKB-ARBA"/>
</dbReference>
<dbReference type="Pfam" id="PF05721">
    <property type="entry name" value="PhyH"/>
    <property type="match status" value="1"/>
</dbReference>
<dbReference type="PANTHER" id="PTHR20883:SF49">
    <property type="entry name" value="PHYTANOYL-COA DIOXYGENASE"/>
    <property type="match status" value="1"/>
</dbReference>
<sequence length="266" mass="29300">MIDDDAKADYARDGVCVLRGAFAPAWIETVAEGVRQALDAPGPHGERYGPAGAERFFGDLDMWTRLDPFRDFVMNSPAAEIAGRTMGSSTATFLYDQMLVKEPGSQQRTPWHQDQPYWAVSGFQVCSIWMPLDPVPSEVSLEFVRGSHRWDQTFNPTHFADGTPYAGTGLPSLPDIEADRSAYDIVSWDLEPGDCVVFQAMLVHGAPANPSAGRRRVLSTRWLGDDARYEKHAGEIAIPTDSSGLVEGEAYGGPRHPCVWRDKAAR</sequence>
<dbReference type="Proteomes" id="UP001143486">
    <property type="component" value="Unassembled WGS sequence"/>
</dbReference>
<keyword evidence="1" id="KW-0560">Oxidoreductase</keyword>
<protein>
    <submittedName>
        <fullName evidence="1">Phytanoyl-CoA dioxygenase</fullName>
    </submittedName>
</protein>
<organism evidence="1 2">
    <name type="scientific">Maricaulis virginensis</name>
    <dbReference type="NCBI Taxonomy" id="144022"/>
    <lineage>
        <taxon>Bacteria</taxon>
        <taxon>Pseudomonadati</taxon>
        <taxon>Pseudomonadota</taxon>
        <taxon>Alphaproteobacteria</taxon>
        <taxon>Maricaulales</taxon>
        <taxon>Maricaulaceae</taxon>
        <taxon>Maricaulis</taxon>
    </lineage>
</organism>
<keyword evidence="1" id="KW-0223">Dioxygenase</keyword>
<dbReference type="AlphaFoldDB" id="A0A9W6IPK1"/>
<comment type="caution">
    <text evidence="1">The sequence shown here is derived from an EMBL/GenBank/DDBJ whole genome shotgun (WGS) entry which is preliminary data.</text>
</comment>
<accession>A0A9W6IPK1</accession>
<reference evidence="1" key="1">
    <citation type="journal article" date="2014" name="Int. J. Syst. Evol. Microbiol.">
        <title>Complete genome sequence of Corynebacterium casei LMG S-19264T (=DSM 44701T), isolated from a smear-ripened cheese.</title>
        <authorList>
            <consortium name="US DOE Joint Genome Institute (JGI-PGF)"/>
            <person name="Walter F."/>
            <person name="Albersmeier A."/>
            <person name="Kalinowski J."/>
            <person name="Ruckert C."/>
        </authorList>
    </citation>
    <scope>NUCLEOTIDE SEQUENCE</scope>
    <source>
        <strain evidence="1">VKM B-1513</strain>
    </source>
</reference>
<proteinExistence type="predicted"/>
<dbReference type="RefSeq" id="WP_271187655.1">
    <property type="nucleotide sequence ID" value="NZ_BSFE01000009.1"/>
</dbReference>
<keyword evidence="2" id="KW-1185">Reference proteome</keyword>
<evidence type="ECO:0000313" key="2">
    <source>
        <dbReference type="Proteomes" id="UP001143486"/>
    </source>
</evidence>
<name>A0A9W6IPK1_9PROT</name>
<dbReference type="GO" id="GO:0005506">
    <property type="term" value="F:iron ion binding"/>
    <property type="evidence" value="ECO:0007669"/>
    <property type="project" value="UniProtKB-ARBA"/>
</dbReference>
<dbReference type="EMBL" id="BSFE01000009">
    <property type="protein sequence ID" value="GLK53302.1"/>
    <property type="molecule type" value="Genomic_DNA"/>
</dbReference>